<dbReference type="InterPro" id="IPR029441">
    <property type="entry name" value="Cass2"/>
</dbReference>
<evidence type="ECO:0000313" key="3">
    <source>
        <dbReference type="Proteomes" id="UP000006844"/>
    </source>
</evidence>
<feature type="domain" description="AraC effector-binding" evidence="1">
    <location>
        <begin position="29"/>
        <end position="181"/>
    </location>
</feature>
<dbReference type="HOGENOM" id="CLU_106591_0_0_0"/>
<dbReference type="SUPFAM" id="SSF55136">
    <property type="entry name" value="Probable bacterial effector-binding domain"/>
    <property type="match status" value="1"/>
</dbReference>
<name>E8V1G7_TERSS</name>
<protein>
    <submittedName>
        <fullName evidence="2">Transcription activator effector binding protein</fullName>
    </submittedName>
</protein>
<dbReference type="PANTHER" id="PTHR36444">
    <property type="entry name" value="TRANSCRIPTIONAL REGULATOR PROTEIN YOBU-RELATED"/>
    <property type="match status" value="1"/>
</dbReference>
<dbReference type="AlphaFoldDB" id="E8V1G7"/>
<dbReference type="Gene3D" id="3.20.80.10">
    <property type="entry name" value="Regulatory factor, effector binding domain"/>
    <property type="match status" value="1"/>
</dbReference>
<evidence type="ECO:0000259" key="1">
    <source>
        <dbReference type="SMART" id="SM00871"/>
    </source>
</evidence>
<dbReference type="EMBL" id="CP002467">
    <property type="protein sequence ID" value="ADV81162.1"/>
    <property type="molecule type" value="Genomic_DNA"/>
</dbReference>
<dbReference type="SMART" id="SM00871">
    <property type="entry name" value="AraC_E_bind"/>
    <property type="match status" value="1"/>
</dbReference>
<keyword evidence="3" id="KW-1185">Reference proteome</keyword>
<dbReference type="OrthoDB" id="9801008at2"/>
<reference evidence="2 3" key="1">
    <citation type="journal article" date="2012" name="Stand. Genomic Sci.">
        <title>Complete genome sequence of Terriglobus saanensis type strain SP1PR4(T), an Acidobacteria from tundra soil.</title>
        <authorList>
            <person name="Rawat S.R."/>
            <person name="Mannisto M.K."/>
            <person name="Starovoytov V."/>
            <person name="Goodwin L."/>
            <person name="Nolan M."/>
            <person name="Hauser L."/>
            <person name="Land M."/>
            <person name="Davenport K.W."/>
            <person name="Woyke T."/>
            <person name="Haggblom M.M."/>
        </authorList>
    </citation>
    <scope>NUCLEOTIDE SEQUENCE</scope>
    <source>
        <strain evidence="3">ATCC BAA-1853 / DSM 23119 / SP1PR4</strain>
    </source>
</reference>
<dbReference type="PANTHER" id="PTHR36444:SF2">
    <property type="entry name" value="TRANSCRIPTIONAL REGULATOR PROTEIN YOBU-RELATED"/>
    <property type="match status" value="1"/>
</dbReference>
<dbReference type="STRING" id="401053.AciPR4_0325"/>
<dbReference type="InterPro" id="IPR010499">
    <property type="entry name" value="AraC_E-bd"/>
</dbReference>
<proteinExistence type="predicted"/>
<dbReference type="RefSeq" id="WP_013566895.1">
    <property type="nucleotide sequence ID" value="NC_014963.1"/>
</dbReference>
<dbReference type="InterPro" id="IPR053182">
    <property type="entry name" value="YobU-like_regulator"/>
</dbReference>
<evidence type="ECO:0000313" key="2">
    <source>
        <dbReference type="EMBL" id="ADV81162.1"/>
    </source>
</evidence>
<dbReference type="InterPro" id="IPR011256">
    <property type="entry name" value="Reg_factor_effector_dom_sf"/>
</dbReference>
<sequence>MSRLPAILLSVVLLDSSPMPLQSKTIDPSSPQVAEVPAFTVIGSFVRTTNAVEMSGKDGKIGPLWNQFMHGGAEAIPGAIEQETIYAVYTNYESDETGAYDLILGKSVQPEQQVPAKMKAIPIPAARYLVFSSGTSSPDAIKAAWMKVYQYFAHHPDQRRAFTYDFEQHSSAGAKIFIAIKGKR</sequence>
<gene>
    <name evidence="2" type="ordered locus">AciPR4_0325</name>
</gene>
<dbReference type="Proteomes" id="UP000006844">
    <property type="component" value="Chromosome"/>
</dbReference>
<organism evidence="2 3">
    <name type="scientific">Terriglobus saanensis (strain ATCC BAA-1853 / DSM 23119 / SP1PR4)</name>
    <dbReference type="NCBI Taxonomy" id="401053"/>
    <lineage>
        <taxon>Bacteria</taxon>
        <taxon>Pseudomonadati</taxon>
        <taxon>Acidobacteriota</taxon>
        <taxon>Terriglobia</taxon>
        <taxon>Terriglobales</taxon>
        <taxon>Acidobacteriaceae</taxon>
        <taxon>Terriglobus</taxon>
    </lineage>
</organism>
<dbReference type="KEGG" id="tsa:AciPR4_0325"/>
<dbReference type="eggNOG" id="COG3708">
    <property type="taxonomic scope" value="Bacteria"/>
</dbReference>
<accession>E8V1G7</accession>
<dbReference type="Pfam" id="PF14526">
    <property type="entry name" value="Cass2"/>
    <property type="match status" value="1"/>
</dbReference>